<feature type="transmembrane region" description="Helical" evidence="12">
    <location>
        <begin position="337"/>
        <end position="357"/>
    </location>
</feature>
<evidence type="ECO:0000256" key="8">
    <source>
        <dbReference type="ARBA" id="ARBA00023136"/>
    </source>
</evidence>
<dbReference type="FunFam" id="1.20.1250.20:FF:000001">
    <property type="entry name" value="Dicarboxylate MFS transporter"/>
    <property type="match status" value="1"/>
</dbReference>
<evidence type="ECO:0000256" key="11">
    <source>
        <dbReference type="SAM" id="MobiDB-lite"/>
    </source>
</evidence>
<feature type="transmembrane region" description="Helical" evidence="12">
    <location>
        <begin position="119"/>
        <end position="137"/>
    </location>
</feature>
<dbReference type="InterPro" id="IPR005829">
    <property type="entry name" value="Sugar_transporter_CS"/>
</dbReference>
<keyword evidence="8 12" id="KW-0472">Membrane</keyword>
<reference evidence="14" key="1">
    <citation type="submission" date="2023-05" db="EMBL/GenBank/DDBJ databases">
        <title>Cataloging the Phylogenetic Diversity of Human Bladder Bacteria.</title>
        <authorList>
            <person name="Du J."/>
        </authorList>
    </citation>
    <scope>NUCLEOTIDE SEQUENCE</scope>
    <source>
        <strain evidence="14">UMB9978</strain>
    </source>
</reference>
<keyword evidence="6" id="KW-0769">Symport</keyword>
<accession>A0AAP4C6W2</accession>
<dbReference type="Pfam" id="PF07690">
    <property type="entry name" value="MFS_1"/>
    <property type="match status" value="1"/>
</dbReference>
<dbReference type="PANTHER" id="PTHR43045">
    <property type="entry name" value="SHIKIMATE TRANSPORTER"/>
    <property type="match status" value="1"/>
</dbReference>
<protein>
    <recommendedName>
        <fullName evidence="10">Putative proline/betaine transporter</fullName>
    </recommendedName>
</protein>
<evidence type="ECO:0000256" key="4">
    <source>
        <dbReference type="ARBA" id="ARBA00022475"/>
    </source>
</evidence>
<feature type="domain" description="Major facilitator superfamily (MFS) profile" evidence="13">
    <location>
        <begin position="46"/>
        <end position="457"/>
    </location>
</feature>
<feature type="compositionally biased region" description="Low complexity" evidence="11">
    <location>
        <begin position="8"/>
        <end position="35"/>
    </location>
</feature>
<feature type="transmembrane region" description="Helical" evidence="12">
    <location>
        <begin position="284"/>
        <end position="301"/>
    </location>
</feature>
<dbReference type="AlphaFoldDB" id="A0AAP4C6W2"/>
<evidence type="ECO:0000259" key="13">
    <source>
        <dbReference type="PROSITE" id="PS50850"/>
    </source>
</evidence>
<feature type="transmembrane region" description="Helical" evidence="12">
    <location>
        <begin position="55"/>
        <end position="76"/>
    </location>
</feature>
<comment type="similarity">
    <text evidence="2">Belongs to the major facilitator superfamily. Metabolite:H+ Symporter (MHS) family (TC 2.A.1.6) family.</text>
</comment>
<dbReference type="Proteomes" id="UP001240483">
    <property type="component" value="Unassembled WGS sequence"/>
</dbReference>
<feature type="transmembrane region" description="Helical" evidence="12">
    <location>
        <begin position="430"/>
        <end position="452"/>
    </location>
</feature>
<dbReference type="PROSITE" id="PS00217">
    <property type="entry name" value="SUGAR_TRANSPORT_2"/>
    <property type="match status" value="1"/>
</dbReference>
<dbReference type="GO" id="GO:0015293">
    <property type="term" value="F:symporter activity"/>
    <property type="evidence" value="ECO:0007669"/>
    <property type="project" value="UniProtKB-KW"/>
</dbReference>
<evidence type="ECO:0000256" key="6">
    <source>
        <dbReference type="ARBA" id="ARBA00022847"/>
    </source>
</evidence>
<keyword evidence="3" id="KW-0813">Transport</keyword>
<evidence type="ECO:0000313" key="15">
    <source>
        <dbReference type="Proteomes" id="UP001240483"/>
    </source>
</evidence>
<name>A0AAP4C6W2_9MICC</name>
<keyword evidence="5 12" id="KW-0812">Transmembrane</keyword>
<feature type="region of interest" description="Disordered" evidence="11">
    <location>
        <begin position="1"/>
        <end position="37"/>
    </location>
</feature>
<dbReference type="SUPFAM" id="SSF103473">
    <property type="entry name" value="MFS general substrate transporter"/>
    <property type="match status" value="1"/>
</dbReference>
<dbReference type="InterPro" id="IPR011701">
    <property type="entry name" value="MFS"/>
</dbReference>
<evidence type="ECO:0000256" key="10">
    <source>
        <dbReference type="ARBA" id="ARBA00039918"/>
    </source>
</evidence>
<comment type="caution">
    <text evidence="14">The sequence shown here is derived from an EMBL/GenBank/DDBJ whole genome shotgun (WGS) entry which is preliminary data.</text>
</comment>
<evidence type="ECO:0000256" key="2">
    <source>
        <dbReference type="ARBA" id="ARBA00008240"/>
    </source>
</evidence>
<feature type="transmembrane region" description="Helical" evidence="12">
    <location>
        <begin position="363"/>
        <end position="389"/>
    </location>
</feature>
<feature type="transmembrane region" description="Helical" evidence="12">
    <location>
        <begin position="401"/>
        <end position="424"/>
    </location>
</feature>
<feature type="transmembrane region" description="Helical" evidence="12">
    <location>
        <begin position="184"/>
        <end position="210"/>
    </location>
</feature>
<feature type="transmembrane region" description="Helical" evidence="12">
    <location>
        <begin position="222"/>
        <end position="241"/>
    </location>
</feature>
<proteinExistence type="inferred from homology"/>
<evidence type="ECO:0000256" key="7">
    <source>
        <dbReference type="ARBA" id="ARBA00022989"/>
    </source>
</evidence>
<dbReference type="InterPro" id="IPR036259">
    <property type="entry name" value="MFS_trans_sf"/>
</dbReference>
<dbReference type="PROSITE" id="PS50850">
    <property type="entry name" value="MFS"/>
    <property type="match status" value="1"/>
</dbReference>
<evidence type="ECO:0000256" key="12">
    <source>
        <dbReference type="SAM" id="Phobius"/>
    </source>
</evidence>
<sequence length="479" mass="51740">MKPSTHQNSAATTPAATATSAGSGNNAGTGSKASGPQEKQPLNYRVLFGSLSGSVIEWFDFLIYGTVAALVFNKIYFPSDNAFMATFLAYVSFSLTFFFRPLGGVIFSHIGDRIGRKKTLFLTLCLMGGGTVAIGLLPDYSMIGLWAPILLCLFRILQGLGIGGEWGGALLLAYEYAPRDRRGLYGAVPQMGISLGMLLASAVVALLTLMPEEQFMLWGWRIPFVASIVLVLIGLWIRNGLDDTPEFRRMREQGKQLKLPIKEVVTKHWGAVLVSIAAKAAETGPFYIFGTYIVAYATNVLGARNNMVLLAVAAAAFVATIWMPVFGSISDRMNRGVLYRASAMTTIVLVFPYYWILNTGETWALFVATILGFGILWGSVNAILGTLIAENFAPQVRYTGASLGYQLGAAIFGGTAPLIAVWLFEISGGQWWPIACYVIFCCLISVIASFFIHRVAYIEDEILENEAADAAPAAAATAS</sequence>
<feature type="transmembrane region" description="Helical" evidence="12">
    <location>
        <begin position="307"/>
        <end position="325"/>
    </location>
</feature>
<gene>
    <name evidence="14" type="ORF">QP116_02905</name>
</gene>
<dbReference type="GO" id="GO:0005886">
    <property type="term" value="C:plasma membrane"/>
    <property type="evidence" value="ECO:0007669"/>
    <property type="project" value="UniProtKB-SubCell"/>
</dbReference>
<evidence type="ECO:0000256" key="1">
    <source>
        <dbReference type="ARBA" id="ARBA00004651"/>
    </source>
</evidence>
<keyword evidence="4" id="KW-1003">Cell membrane</keyword>
<evidence type="ECO:0000256" key="3">
    <source>
        <dbReference type="ARBA" id="ARBA00022448"/>
    </source>
</evidence>
<comment type="function">
    <text evidence="9">May be a proton symporter involved in the uptake of osmolytes such as proline and glycine betaine.</text>
</comment>
<dbReference type="PANTHER" id="PTHR43045:SF1">
    <property type="entry name" value="SHIKIMATE TRANSPORTER"/>
    <property type="match status" value="1"/>
</dbReference>
<dbReference type="EMBL" id="JASODW010000002">
    <property type="protein sequence ID" value="MDK6274702.1"/>
    <property type="molecule type" value="Genomic_DNA"/>
</dbReference>
<evidence type="ECO:0000313" key="14">
    <source>
        <dbReference type="EMBL" id="MDK6274702.1"/>
    </source>
</evidence>
<organism evidence="14 15">
    <name type="scientific">Pseudoglutamicibacter cumminsii</name>
    <dbReference type="NCBI Taxonomy" id="156979"/>
    <lineage>
        <taxon>Bacteria</taxon>
        <taxon>Bacillati</taxon>
        <taxon>Actinomycetota</taxon>
        <taxon>Actinomycetes</taxon>
        <taxon>Micrococcales</taxon>
        <taxon>Micrococcaceae</taxon>
        <taxon>Pseudoglutamicibacter</taxon>
    </lineage>
</organism>
<dbReference type="CDD" id="cd17369">
    <property type="entry name" value="MFS_ShiA_like"/>
    <property type="match status" value="1"/>
</dbReference>
<comment type="subcellular location">
    <subcellularLocation>
        <location evidence="1">Cell membrane</location>
        <topology evidence="1">Multi-pass membrane protein</topology>
    </subcellularLocation>
</comment>
<evidence type="ECO:0000256" key="5">
    <source>
        <dbReference type="ARBA" id="ARBA00022692"/>
    </source>
</evidence>
<evidence type="ECO:0000256" key="9">
    <source>
        <dbReference type="ARBA" id="ARBA00037295"/>
    </source>
</evidence>
<feature type="transmembrane region" description="Helical" evidence="12">
    <location>
        <begin position="82"/>
        <end position="107"/>
    </location>
</feature>
<feature type="transmembrane region" description="Helical" evidence="12">
    <location>
        <begin position="143"/>
        <end position="172"/>
    </location>
</feature>
<dbReference type="Gene3D" id="1.20.1250.20">
    <property type="entry name" value="MFS general substrate transporter like domains"/>
    <property type="match status" value="2"/>
</dbReference>
<dbReference type="InterPro" id="IPR020846">
    <property type="entry name" value="MFS_dom"/>
</dbReference>
<keyword evidence="7 12" id="KW-1133">Transmembrane helix</keyword>
<dbReference type="RefSeq" id="WP_285332632.1">
    <property type="nucleotide sequence ID" value="NZ_JASODW010000002.1"/>
</dbReference>